<evidence type="ECO:0000313" key="1">
    <source>
        <dbReference type="EMBL" id="CAE6837081.1"/>
    </source>
</evidence>
<name>A0ABM8SVX5_9BURK</name>
<dbReference type="Proteomes" id="UP000674425">
    <property type="component" value="Unassembled WGS sequence"/>
</dbReference>
<organism evidence="1 2">
    <name type="scientific">Paraburkholderia aspalathi</name>
    <dbReference type="NCBI Taxonomy" id="1324617"/>
    <lineage>
        <taxon>Bacteria</taxon>
        <taxon>Pseudomonadati</taxon>
        <taxon>Pseudomonadota</taxon>
        <taxon>Betaproteobacteria</taxon>
        <taxon>Burkholderiales</taxon>
        <taxon>Burkholderiaceae</taxon>
        <taxon>Paraburkholderia</taxon>
    </lineage>
</organism>
<proteinExistence type="predicted"/>
<evidence type="ECO:0000313" key="2">
    <source>
        <dbReference type="Proteomes" id="UP000674425"/>
    </source>
</evidence>
<protein>
    <submittedName>
        <fullName evidence="1">Uncharacterized protein</fullName>
    </submittedName>
</protein>
<keyword evidence="2" id="KW-1185">Reference proteome</keyword>
<gene>
    <name evidence="1" type="ORF">R69658_06553</name>
</gene>
<dbReference type="EMBL" id="CAJNAU010000093">
    <property type="protein sequence ID" value="CAE6837081.1"/>
    <property type="molecule type" value="Genomic_DNA"/>
</dbReference>
<reference evidence="1 2" key="1">
    <citation type="submission" date="2021-02" db="EMBL/GenBank/DDBJ databases">
        <authorList>
            <person name="Vanwijnsberghe S."/>
        </authorList>
    </citation>
    <scope>NUCLEOTIDE SEQUENCE [LARGE SCALE GENOMIC DNA]</scope>
    <source>
        <strain evidence="1 2">R-69658</strain>
    </source>
</reference>
<accession>A0ABM8SVX5</accession>
<dbReference type="RefSeq" id="WP_200621660.1">
    <property type="nucleotide sequence ID" value="NZ_CAJNAU010000093.1"/>
</dbReference>
<comment type="caution">
    <text evidence="1">The sequence shown here is derived from an EMBL/GenBank/DDBJ whole genome shotgun (WGS) entry which is preliminary data.</text>
</comment>
<sequence>MPDTNCFRVSLDIRVLDPQALYASALHHANDPGTLLRAVDTLPLLTDDGAIDVRACLATLLDPCAPPAGTEIENATIESL</sequence>